<name>A0ABP4FPP3_9ACTN</name>
<feature type="modified residue" description="N6-(pyridoxal phosphate)lysine" evidence="9">
    <location>
        <position position="258"/>
    </location>
</feature>
<dbReference type="NCBIfam" id="TIGR01141">
    <property type="entry name" value="hisC"/>
    <property type="match status" value="1"/>
</dbReference>
<dbReference type="EC" id="2.6.1.9" evidence="9"/>
<proteinExistence type="inferred from homology"/>
<dbReference type="InterPro" id="IPR015421">
    <property type="entry name" value="PyrdxlP-dep_Trfase_major"/>
</dbReference>
<comment type="similarity">
    <text evidence="2 9">Belongs to the class-II pyridoxal-phosphate-dependent aminotransferase family. Histidinol-phosphate aminotransferase subfamily.</text>
</comment>
<evidence type="ECO:0000256" key="4">
    <source>
        <dbReference type="ARBA" id="ARBA00022576"/>
    </source>
</evidence>
<organism evidence="12 13">
    <name type="scientific">Streptomyces hebeiensis</name>
    <dbReference type="NCBI Taxonomy" id="229486"/>
    <lineage>
        <taxon>Bacteria</taxon>
        <taxon>Bacillati</taxon>
        <taxon>Actinomycetota</taxon>
        <taxon>Actinomycetes</taxon>
        <taxon>Kitasatosporales</taxon>
        <taxon>Streptomycetaceae</taxon>
        <taxon>Streptomyces</taxon>
    </lineage>
</organism>
<keyword evidence="7 9" id="KW-0663">Pyridoxal phosphate</keyword>
<comment type="caution">
    <text evidence="12">The sequence shown here is derived from an EMBL/GenBank/DDBJ whole genome shotgun (WGS) entry which is preliminary data.</text>
</comment>
<keyword evidence="6 9" id="KW-0808">Transferase</keyword>
<dbReference type="Gene3D" id="3.40.640.10">
    <property type="entry name" value="Type I PLP-dependent aspartate aminotransferase-like (Major domain)"/>
    <property type="match status" value="1"/>
</dbReference>
<dbReference type="PROSITE" id="PS00599">
    <property type="entry name" value="AA_TRANSFER_CLASS_2"/>
    <property type="match status" value="1"/>
</dbReference>
<dbReference type="NCBIfam" id="NF002877">
    <property type="entry name" value="PRK03317.1"/>
    <property type="match status" value="1"/>
</dbReference>
<dbReference type="Proteomes" id="UP001501371">
    <property type="component" value="Unassembled WGS sequence"/>
</dbReference>
<evidence type="ECO:0000256" key="6">
    <source>
        <dbReference type="ARBA" id="ARBA00022679"/>
    </source>
</evidence>
<dbReference type="Pfam" id="PF00155">
    <property type="entry name" value="Aminotran_1_2"/>
    <property type="match status" value="1"/>
</dbReference>
<dbReference type="PANTHER" id="PTHR42885:SF2">
    <property type="entry name" value="HISTIDINOL-PHOSPHATE AMINOTRANSFERASE"/>
    <property type="match status" value="1"/>
</dbReference>
<evidence type="ECO:0000256" key="1">
    <source>
        <dbReference type="ARBA" id="ARBA00001933"/>
    </source>
</evidence>
<comment type="subunit">
    <text evidence="3 9">Homodimer.</text>
</comment>
<evidence type="ECO:0000313" key="13">
    <source>
        <dbReference type="Proteomes" id="UP001501371"/>
    </source>
</evidence>
<evidence type="ECO:0000256" key="10">
    <source>
        <dbReference type="SAM" id="MobiDB-lite"/>
    </source>
</evidence>
<evidence type="ECO:0000256" key="7">
    <source>
        <dbReference type="ARBA" id="ARBA00022898"/>
    </source>
</evidence>
<dbReference type="SUPFAM" id="SSF53383">
    <property type="entry name" value="PLP-dependent transferases"/>
    <property type="match status" value="1"/>
</dbReference>
<dbReference type="InterPro" id="IPR015424">
    <property type="entry name" value="PyrdxlP-dep_Trfase"/>
</dbReference>
<dbReference type="PANTHER" id="PTHR42885">
    <property type="entry name" value="HISTIDINOL-PHOSPHATE AMINOTRANSFERASE-RELATED"/>
    <property type="match status" value="1"/>
</dbReference>
<feature type="compositionally biased region" description="Low complexity" evidence="10">
    <location>
        <begin position="9"/>
        <end position="20"/>
    </location>
</feature>
<reference evidence="13" key="1">
    <citation type="journal article" date="2019" name="Int. J. Syst. Evol. Microbiol.">
        <title>The Global Catalogue of Microorganisms (GCM) 10K type strain sequencing project: providing services to taxonomists for standard genome sequencing and annotation.</title>
        <authorList>
            <consortium name="The Broad Institute Genomics Platform"/>
            <consortium name="The Broad Institute Genome Sequencing Center for Infectious Disease"/>
            <person name="Wu L."/>
            <person name="Ma J."/>
        </authorList>
    </citation>
    <scope>NUCLEOTIDE SEQUENCE [LARGE SCALE GENOMIC DNA]</scope>
    <source>
        <strain evidence="13">JCM 12696</strain>
    </source>
</reference>
<dbReference type="EMBL" id="BAAAKV010000055">
    <property type="protein sequence ID" value="GAA1188130.1"/>
    <property type="molecule type" value="Genomic_DNA"/>
</dbReference>
<sequence length="397" mass="42842">MAGARHVSTDPSRGSSGTGPSRRHDPSPASPGIDDLPVRDELRGKSPYGAPQLDVPVQLNTNENPYPLPEPLVERIAERVREAARGLNRYPDRDAVELRTALAAYLGRTGGHPLTAANVWAANGSNEVIQQLLQTFGGPGRTAIGFEPSYSMHGLIARGTGTGWLSGPRNEDFTIDRAAAVAAIAEHRPDVVFITSPNNPTGTAVDADTVLALYEAAQAARPSLVVVDEAYVEFSHRPSLLPLIEGRPHLVVSRTMSKAFGAAGLRLGYLAAHPAVVDAVQLVRLPYHLSAVTQATALAALEHTDTLLGYVEQLKAERDRLVAELRATGYEVTESDANFVQFGRFEDAHEAWRRILDRGVLIRDNGVPGWLRVTAGTPSENDAFLDAVRDLKKEQRA</sequence>
<feature type="domain" description="Aminotransferase class I/classII large" evidence="11">
    <location>
        <begin position="57"/>
        <end position="387"/>
    </location>
</feature>
<evidence type="ECO:0000313" key="12">
    <source>
        <dbReference type="EMBL" id="GAA1188130.1"/>
    </source>
</evidence>
<evidence type="ECO:0000256" key="2">
    <source>
        <dbReference type="ARBA" id="ARBA00007970"/>
    </source>
</evidence>
<keyword evidence="4 9" id="KW-0032">Aminotransferase</keyword>
<comment type="catalytic activity">
    <reaction evidence="9">
        <text>L-histidinol phosphate + 2-oxoglutarate = 3-(imidazol-4-yl)-2-oxopropyl phosphate + L-glutamate</text>
        <dbReference type="Rhea" id="RHEA:23744"/>
        <dbReference type="ChEBI" id="CHEBI:16810"/>
        <dbReference type="ChEBI" id="CHEBI:29985"/>
        <dbReference type="ChEBI" id="CHEBI:57766"/>
        <dbReference type="ChEBI" id="CHEBI:57980"/>
        <dbReference type="EC" id="2.6.1.9"/>
    </reaction>
</comment>
<dbReference type="InterPro" id="IPR001917">
    <property type="entry name" value="Aminotrans_II_pyridoxalP_BS"/>
</dbReference>
<evidence type="ECO:0000256" key="8">
    <source>
        <dbReference type="ARBA" id="ARBA00023102"/>
    </source>
</evidence>
<comment type="cofactor">
    <cofactor evidence="1 9">
        <name>pyridoxal 5'-phosphate</name>
        <dbReference type="ChEBI" id="CHEBI:597326"/>
    </cofactor>
</comment>
<dbReference type="InterPro" id="IPR005861">
    <property type="entry name" value="HisP_aminotrans"/>
</dbReference>
<keyword evidence="5 9" id="KW-0028">Amino-acid biosynthesis</keyword>
<evidence type="ECO:0000256" key="3">
    <source>
        <dbReference type="ARBA" id="ARBA00011738"/>
    </source>
</evidence>
<dbReference type="InterPro" id="IPR015422">
    <property type="entry name" value="PyrdxlP-dep_Trfase_small"/>
</dbReference>
<dbReference type="CDD" id="cd00609">
    <property type="entry name" value="AAT_like"/>
    <property type="match status" value="1"/>
</dbReference>
<feature type="region of interest" description="Disordered" evidence="10">
    <location>
        <begin position="1"/>
        <end position="66"/>
    </location>
</feature>
<keyword evidence="13" id="KW-1185">Reference proteome</keyword>
<evidence type="ECO:0000256" key="9">
    <source>
        <dbReference type="HAMAP-Rule" id="MF_01023"/>
    </source>
</evidence>
<accession>A0ABP4FPP3</accession>
<evidence type="ECO:0000256" key="5">
    <source>
        <dbReference type="ARBA" id="ARBA00022605"/>
    </source>
</evidence>
<gene>
    <name evidence="9" type="primary">hisC</name>
    <name evidence="12" type="ORF">GCM10009654_52120</name>
</gene>
<dbReference type="InterPro" id="IPR004839">
    <property type="entry name" value="Aminotransferase_I/II_large"/>
</dbReference>
<dbReference type="Gene3D" id="3.90.1150.10">
    <property type="entry name" value="Aspartate Aminotransferase, domain 1"/>
    <property type="match status" value="1"/>
</dbReference>
<evidence type="ECO:0000259" key="11">
    <source>
        <dbReference type="Pfam" id="PF00155"/>
    </source>
</evidence>
<keyword evidence="8 9" id="KW-0368">Histidine biosynthesis</keyword>
<comment type="pathway">
    <text evidence="9">Amino-acid biosynthesis; L-histidine biosynthesis; L-histidine from 5-phospho-alpha-D-ribose 1-diphosphate: step 7/9.</text>
</comment>
<dbReference type="HAMAP" id="MF_01023">
    <property type="entry name" value="HisC_aminotrans_2"/>
    <property type="match status" value="1"/>
</dbReference>
<protein>
    <recommendedName>
        <fullName evidence="9">Histidinol-phosphate aminotransferase</fullName>
        <ecNumber evidence="9">2.6.1.9</ecNumber>
    </recommendedName>
    <alternativeName>
        <fullName evidence="9">Imidazole acetol-phosphate transaminase</fullName>
    </alternativeName>
</protein>